<evidence type="ECO:0000313" key="2">
    <source>
        <dbReference type="EMBL" id="RZS91553.1"/>
    </source>
</evidence>
<evidence type="ECO:0000313" key="3">
    <source>
        <dbReference type="Proteomes" id="UP000293638"/>
    </source>
</evidence>
<evidence type="ECO:0000256" key="1">
    <source>
        <dbReference type="SAM" id="MobiDB-lite"/>
    </source>
</evidence>
<dbReference type="AlphaFoldDB" id="A0A4Q7NW80"/>
<feature type="region of interest" description="Disordered" evidence="1">
    <location>
        <begin position="1"/>
        <end position="39"/>
    </location>
</feature>
<feature type="compositionally biased region" description="Low complexity" evidence="1">
    <location>
        <begin position="23"/>
        <end position="39"/>
    </location>
</feature>
<dbReference type="Proteomes" id="UP000293638">
    <property type="component" value="Unassembled WGS sequence"/>
</dbReference>
<reference evidence="2 3" key="1">
    <citation type="submission" date="2019-02" db="EMBL/GenBank/DDBJ databases">
        <title>Genomic Encyclopedia of Type Strains, Phase IV (KMG-IV): sequencing the most valuable type-strain genomes for metagenomic binning, comparative biology and taxonomic classification.</title>
        <authorList>
            <person name="Goeker M."/>
        </authorList>
    </citation>
    <scope>NUCLEOTIDE SEQUENCE [LARGE SCALE GENOMIC DNA]</scope>
    <source>
        <strain evidence="2 3">DSM 45622</strain>
    </source>
</reference>
<name>A0A4Q7NW80_9ACTN</name>
<proteinExistence type="predicted"/>
<gene>
    <name evidence="2" type="ORF">EV189_0798</name>
</gene>
<organism evidence="2 3">
    <name type="scientific">Motilibacter rhizosphaerae</name>
    <dbReference type="NCBI Taxonomy" id="598652"/>
    <lineage>
        <taxon>Bacteria</taxon>
        <taxon>Bacillati</taxon>
        <taxon>Actinomycetota</taxon>
        <taxon>Actinomycetes</taxon>
        <taxon>Motilibacterales</taxon>
        <taxon>Motilibacteraceae</taxon>
        <taxon>Motilibacter</taxon>
    </lineage>
</organism>
<sequence>MDADDSGVTATPLRPEHVPGTLPAPAAPSSGAPEVTSTRVLRSRTTALELLGAYTADLPVADRRRCLQRVVEEVSGSAADVEALLHALAEYAATFADVAARATAVEAEPDPAGLVRALARIDLRPF</sequence>
<accession>A0A4Q7NW80</accession>
<protein>
    <submittedName>
        <fullName evidence="2">Uncharacterized protein</fullName>
    </submittedName>
</protein>
<dbReference type="EMBL" id="SGXD01000001">
    <property type="protein sequence ID" value="RZS91553.1"/>
    <property type="molecule type" value="Genomic_DNA"/>
</dbReference>
<comment type="caution">
    <text evidence="2">The sequence shown here is derived from an EMBL/GenBank/DDBJ whole genome shotgun (WGS) entry which is preliminary data.</text>
</comment>
<keyword evidence="3" id="KW-1185">Reference proteome</keyword>